<gene>
    <name evidence="16" type="ORF">PPYR_03689</name>
</gene>
<comment type="similarity">
    <text evidence="4 14">Belongs to the cytochrome P450 family.</text>
</comment>
<dbReference type="InterPro" id="IPR050476">
    <property type="entry name" value="Insect_CytP450_Detox"/>
</dbReference>
<keyword evidence="7" id="KW-0256">Endoplasmic reticulum</keyword>
<dbReference type="GO" id="GO:0016705">
    <property type="term" value="F:oxidoreductase activity, acting on paired donors, with incorporation or reduction of molecular oxygen"/>
    <property type="evidence" value="ECO:0007669"/>
    <property type="project" value="InterPro"/>
</dbReference>
<evidence type="ECO:0000256" key="4">
    <source>
        <dbReference type="ARBA" id="ARBA00010617"/>
    </source>
</evidence>
<keyword evidence="9 14" id="KW-0560">Oxidoreductase</keyword>
<evidence type="ECO:0000313" key="16">
    <source>
        <dbReference type="EMBL" id="KAB0791889.1"/>
    </source>
</evidence>
<evidence type="ECO:0000256" key="2">
    <source>
        <dbReference type="ARBA" id="ARBA00004174"/>
    </source>
</evidence>
<evidence type="ECO:0000256" key="9">
    <source>
        <dbReference type="ARBA" id="ARBA00023002"/>
    </source>
</evidence>
<keyword evidence="6 13" id="KW-0479">Metal-binding</keyword>
<dbReference type="InterPro" id="IPR036396">
    <property type="entry name" value="Cyt_P450_sf"/>
</dbReference>
<dbReference type="EMBL" id="VVIM01000011">
    <property type="protein sequence ID" value="KAB0791889.1"/>
    <property type="molecule type" value="Genomic_DNA"/>
</dbReference>
<dbReference type="PROSITE" id="PS00086">
    <property type="entry name" value="CYTOCHROME_P450"/>
    <property type="match status" value="1"/>
</dbReference>
<organism evidence="16 17">
    <name type="scientific">Photinus pyralis</name>
    <name type="common">Common eastern firefly</name>
    <name type="synonym">Lampyris pyralis</name>
    <dbReference type="NCBI Taxonomy" id="7054"/>
    <lineage>
        <taxon>Eukaryota</taxon>
        <taxon>Metazoa</taxon>
        <taxon>Ecdysozoa</taxon>
        <taxon>Arthropoda</taxon>
        <taxon>Hexapoda</taxon>
        <taxon>Insecta</taxon>
        <taxon>Pterygota</taxon>
        <taxon>Neoptera</taxon>
        <taxon>Endopterygota</taxon>
        <taxon>Coleoptera</taxon>
        <taxon>Polyphaga</taxon>
        <taxon>Elateriformia</taxon>
        <taxon>Elateroidea</taxon>
        <taxon>Lampyridae</taxon>
        <taxon>Lampyrinae</taxon>
        <taxon>Photinus</taxon>
    </lineage>
</organism>
<dbReference type="PANTHER" id="PTHR24292:SF100">
    <property type="entry name" value="CYTOCHROME P450 6A16, ISOFORM B-RELATED"/>
    <property type="match status" value="1"/>
</dbReference>
<dbReference type="Proteomes" id="UP000327044">
    <property type="component" value="Unassembled WGS sequence"/>
</dbReference>
<evidence type="ECO:0000256" key="7">
    <source>
        <dbReference type="ARBA" id="ARBA00022824"/>
    </source>
</evidence>
<reference evidence="16 17" key="1">
    <citation type="journal article" date="2018" name="Elife">
        <title>Firefly genomes illuminate parallel origins of bioluminescence in beetles.</title>
        <authorList>
            <person name="Fallon T.R."/>
            <person name="Lower S.E."/>
            <person name="Chang C.H."/>
            <person name="Bessho-Uehara M."/>
            <person name="Martin G.J."/>
            <person name="Bewick A.J."/>
            <person name="Behringer M."/>
            <person name="Debat H.J."/>
            <person name="Wong I."/>
            <person name="Day J.C."/>
            <person name="Suvorov A."/>
            <person name="Silva C.J."/>
            <person name="Stanger-Hall K.F."/>
            <person name="Hall D.W."/>
            <person name="Schmitz R.J."/>
            <person name="Nelson D.R."/>
            <person name="Lewis S.M."/>
            <person name="Shigenobu S."/>
            <person name="Bybee S.M."/>
            <person name="Larracuente A.M."/>
            <person name="Oba Y."/>
            <person name="Weng J.K."/>
        </authorList>
    </citation>
    <scope>NUCLEOTIDE SEQUENCE [LARGE SCALE GENOMIC DNA]</scope>
    <source>
        <strain evidence="16">1611_PpyrPB1</strain>
        <tissue evidence="16">Whole body</tissue>
    </source>
</reference>
<keyword evidence="12 15" id="KW-0472">Membrane</keyword>
<dbReference type="InterPro" id="IPR001128">
    <property type="entry name" value="Cyt_P450"/>
</dbReference>
<evidence type="ECO:0000256" key="8">
    <source>
        <dbReference type="ARBA" id="ARBA00022848"/>
    </source>
</evidence>
<evidence type="ECO:0000313" key="17">
    <source>
        <dbReference type="Proteomes" id="UP000327044"/>
    </source>
</evidence>
<evidence type="ECO:0000256" key="13">
    <source>
        <dbReference type="PIRSR" id="PIRSR602401-1"/>
    </source>
</evidence>
<feature type="binding site" description="axial binding residue" evidence="13">
    <location>
        <position position="478"/>
    </location>
    <ligand>
        <name>heme</name>
        <dbReference type="ChEBI" id="CHEBI:30413"/>
    </ligand>
    <ligandPart>
        <name>Fe</name>
        <dbReference type="ChEBI" id="CHEBI:18248"/>
    </ligandPart>
</feature>
<dbReference type="SUPFAM" id="SSF48264">
    <property type="entry name" value="Cytochrome P450"/>
    <property type="match status" value="1"/>
</dbReference>
<dbReference type="AlphaFoldDB" id="A0A5N4A3P6"/>
<keyword evidence="15" id="KW-1133">Transmembrane helix</keyword>
<dbReference type="InterPro" id="IPR017972">
    <property type="entry name" value="Cyt_P450_CS"/>
</dbReference>
<keyword evidence="8" id="KW-0492">Microsome</keyword>
<keyword evidence="5 13" id="KW-0349">Heme</keyword>
<dbReference type="GO" id="GO:0020037">
    <property type="term" value="F:heme binding"/>
    <property type="evidence" value="ECO:0007669"/>
    <property type="project" value="InterPro"/>
</dbReference>
<dbReference type="InParanoid" id="A0A5N4A3P6"/>
<accession>A0A5N4A3P6</accession>
<evidence type="ECO:0000256" key="11">
    <source>
        <dbReference type="ARBA" id="ARBA00023033"/>
    </source>
</evidence>
<name>A0A5N4A3P6_PHOPY</name>
<dbReference type="GO" id="GO:0004497">
    <property type="term" value="F:monooxygenase activity"/>
    <property type="evidence" value="ECO:0007669"/>
    <property type="project" value="UniProtKB-KW"/>
</dbReference>
<dbReference type="FunCoup" id="A0A5N4A3P6">
    <property type="interactions" value="317"/>
</dbReference>
<evidence type="ECO:0000256" key="6">
    <source>
        <dbReference type="ARBA" id="ARBA00022723"/>
    </source>
</evidence>
<evidence type="ECO:0000256" key="5">
    <source>
        <dbReference type="ARBA" id="ARBA00022617"/>
    </source>
</evidence>
<proteinExistence type="inferred from homology"/>
<sequence length="534" mass="61571">MVISICQNPYRHFRHSTSLFVLPSTRMALTSGSVYTDLLTLVVAGLIFVYAYFKWTFTYWARKGLPHLKPSFPSGTMQNPVWPKISLGETLMHQYRECKEKGLKHIGLFTFSRPNYMPIDLQYVKNILSSDFNYFVDRGVYYNEKVDPLSAHLFSLEGQKWKNLRSRLTPTFSSGKMKMMFRLVMECGKHMTSAMEEVARKQIPIETKDWLGRFGTDVIGTCAFGIDCNSFQEPNSAFRTYGKRALCPTKWEIAKTFLGFANEKFARRMSVRITPVDVTAFFLNIVEETVKHREENNVQRNDFLQILLELKDSVGENDANKSLTIEELTAQAFIFFLAGFETSATTMSFCLYELAENLHIQDKLREEVETVLERYDGELCYDAIKELKYMKQVIDETLRKYPPLPHLVRRCVKDYKVPGTNLTIEKGTAVTVSVYGIHYDPDYYPNPEQFDPERFSAENKPTIKPFTYLPFGEGPRMCIGLRFGLMQVAVGLALLLKNFRFTLSEKTKVPLKYNANSIILSVVGDIWLKVHKIQ</sequence>
<comment type="subcellular location">
    <subcellularLocation>
        <location evidence="3">Endoplasmic reticulum membrane</location>
        <topology evidence="3">Peripheral membrane protein</topology>
    </subcellularLocation>
    <subcellularLocation>
        <location evidence="2">Microsome membrane</location>
        <topology evidence="2">Peripheral membrane protein</topology>
    </subcellularLocation>
</comment>
<dbReference type="PRINTS" id="PR00463">
    <property type="entry name" value="EP450I"/>
</dbReference>
<evidence type="ECO:0000256" key="14">
    <source>
        <dbReference type="RuleBase" id="RU000461"/>
    </source>
</evidence>
<evidence type="ECO:0000256" key="15">
    <source>
        <dbReference type="SAM" id="Phobius"/>
    </source>
</evidence>
<comment type="caution">
    <text evidence="16">The sequence shown here is derived from an EMBL/GenBank/DDBJ whole genome shotgun (WGS) entry which is preliminary data.</text>
</comment>
<comment type="cofactor">
    <cofactor evidence="1 13">
        <name>heme</name>
        <dbReference type="ChEBI" id="CHEBI:30413"/>
    </cofactor>
</comment>
<dbReference type="Pfam" id="PF00067">
    <property type="entry name" value="p450"/>
    <property type="match status" value="1"/>
</dbReference>
<evidence type="ECO:0000256" key="10">
    <source>
        <dbReference type="ARBA" id="ARBA00023004"/>
    </source>
</evidence>
<evidence type="ECO:0000256" key="12">
    <source>
        <dbReference type="ARBA" id="ARBA00023136"/>
    </source>
</evidence>
<keyword evidence="17" id="KW-1185">Reference proteome</keyword>
<keyword evidence="15" id="KW-0812">Transmembrane</keyword>
<dbReference type="InterPro" id="IPR002401">
    <property type="entry name" value="Cyt_P450_E_grp-I"/>
</dbReference>
<protein>
    <recommendedName>
        <fullName evidence="18">Cytochrome P450</fullName>
    </recommendedName>
</protein>
<dbReference type="CDD" id="cd11056">
    <property type="entry name" value="CYP6-like"/>
    <property type="match status" value="1"/>
</dbReference>
<evidence type="ECO:0000256" key="1">
    <source>
        <dbReference type="ARBA" id="ARBA00001971"/>
    </source>
</evidence>
<keyword evidence="11 14" id="KW-0503">Monooxygenase</keyword>
<dbReference type="Gene3D" id="1.10.630.10">
    <property type="entry name" value="Cytochrome P450"/>
    <property type="match status" value="1"/>
</dbReference>
<dbReference type="PANTHER" id="PTHR24292">
    <property type="entry name" value="CYTOCHROME P450"/>
    <property type="match status" value="1"/>
</dbReference>
<dbReference type="PRINTS" id="PR00385">
    <property type="entry name" value="P450"/>
</dbReference>
<dbReference type="FunFam" id="1.10.630.10:FF:000042">
    <property type="entry name" value="Cytochrome P450"/>
    <property type="match status" value="1"/>
</dbReference>
<evidence type="ECO:0000256" key="3">
    <source>
        <dbReference type="ARBA" id="ARBA00004406"/>
    </source>
</evidence>
<feature type="transmembrane region" description="Helical" evidence="15">
    <location>
        <begin position="34"/>
        <end position="53"/>
    </location>
</feature>
<dbReference type="GO" id="GO:0005789">
    <property type="term" value="C:endoplasmic reticulum membrane"/>
    <property type="evidence" value="ECO:0007669"/>
    <property type="project" value="UniProtKB-SubCell"/>
</dbReference>
<keyword evidence="10 13" id="KW-0408">Iron</keyword>
<evidence type="ECO:0008006" key="18">
    <source>
        <dbReference type="Google" id="ProtNLM"/>
    </source>
</evidence>
<dbReference type="GO" id="GO:0005506">
    <property type="term" value="F:iron ion binding"/>
    <property type="evidence" value="ECO:0007669"/>
    <property type="project" value="InterPro"/>
</dbReference>